<accession>A0ABY8ME47</accession>
<gene>
    <name evidence="3" type="ORF">P0082_06400</name>
</gene>
<dbReference type="CDD" id="cd14726">
    <property type="entry name" value="TraB_PrgY-like"/>
    <property type="match status" value="1"/>
</dbReference>
<organism evidence="3 4">
    <name type="scientific">Candidatus Haliotispira prima</name>
    <dbReference type="NCBI Taxonomy" id="3034016"/>
    <lineage>
        <taxon>Bacteria</taxon>
        <taxon>Pseudomonadati</taxon>
        <taxon>Spirochaetota</taxon>
        <taxon>Spirochaetia</taxon>
        <taxon>Spirochaetales</taxon>
        <taxon>Spirochaetaceae</taxon>
        <taxon>Candidatus Haliotispira</taxon>
    </lineage>
</organism>
<dbReference type="PANTHER" id="PTHR21530">
    <property type="entry name" value="PHEROMONE SHUTDOWN PROTEIN"/>
    <property type="match status" value="1"/>
</dbReference>
<feature type="transmembrane region" description="Helical" evidence="2">
    <location>
        <begin position="381"/>
        <end position="408"/>
    </location>
</feature>
<evidence type="ECO:0000256" key="2">
    <source>
        <dbReference type="SAM" id="Phobius"/>
    </source>
</evidence>
<dbReference type="RefSeq" id="WP_326926276.1">
    <property type="nucleotide sequence ID" value="NZ_CP123443.1"/>
</dbReference>
<evidence type="ECO:0000256" key="1">
    <source>
        <dbReference type="SAM" id="MobiDB-lite"/>
    </source>
</evidence>
<name>A0ABY8ME47_9SPIO</name>
<dbReference type="EMBL" id="CP123443">
    <property type="protein sequence ID" value="WGK68111.1"/>
    <property type="molecule type" value="Genomic_DNA"/>
</dbReference>
<sequence length="492" mass="54251">MRHVEIQYLSSIEVGIRFYEGETQDQTDSRIFLLGTAHVSEQSVRQTEAKIAELEPDCICVELDRQRYENLQQKERWQNLDLFKTLKEGKGFLLLVNLLLASFQKRVGRDLAIKPGQEMIRATELARERDTHLELVDRPVEVTLKRAWAACNIWQRAKLVNGFLASLFNDEKISEEDIENLKEADTLDHLMEEFSNYLPSIKGSLIDERDVFLARSIAAAPGRNVFAVLGAGHLRGVCRVLERVLAEDGQTQVRITDSRADALKQEEKQEEPVQEPGADSLVSVSVPTSAPAPVSASGTDPETSGSRVAGASTAIANRNQPGWLKNPSGPIPALEQLLIMPSKSAISKFLPWIIPMLAVAVMAAGFFFADPAKALQGLGIWVVSHSALAGLAALLVLAHPLSILVAVFSSPFTALNPTISVGLVTALTEILLRKPRVKDLEDLLEPMKWWQFRRNRIWHALIILMVVSLGGAAATFIALPWLSVLFSFGVSA</sequence>
<evidence type="ECO:0000313" key="4">
    <source>
        <dbReference type="Proteomes" id="UP001228690"/>
    </source>
</evidence>
<protein>
    <submittedName>
        <fullName evidence="3">TraB/GumN family protein</fullName>
    </submittedName>
</protein>
<dbReference type="NCBIfam" id="TIGR00261">
    <property type="entry name" value="traB"/>
    <property type="match status" value="1"/>
</dbReference>
<dbReference type="Pfam" id="PF01963">
    <property type="entry name" value="TraB_PrgY_gumN"/>
    <property type="match status" value="1"/>
</dbReference>
<dbReference type="InterPro" id="IPR002816">
    <property type="entry name" value="TraB/PrgY/GumN_fam"/>
</dbReference>
<feature type="compositionally biased region" description="Polar residues" evidence="1">
    <location>
        <begin position="296"/>
        <end position="306"/>
    </location>
</feature>
<dbReference type="InterPro" id="IPR046345">
    <property type="entry name" value="TraB_PrgY-like"/>
</dbReference>
<keyword evidence="2" id="KW-1133">Transmembrane helix</keyword>
<keyword evidence="4" id="KW-1185">Reference proteome</keyword>
<keyword evidence="2" id="KW-0812">Transmembrane</keyword>
<feature type="transmembrane region" description="Helical" evidence="2">
    <location>
        <begin position="349"/>
        <end position="369"/>
    </location>
</feature>
<dbReference type="PANTHER" id="PTHR21530:SF7">
    <property type="entry name" value="TRAB DOMAIN-CONTAINING PROTEIN"/>
    <property type="match status" value="1"/>
</dbReference>
<dbReference type="InterPro" id="IPR005230">
    <property type="entry name" value="TraB_bac"/>
</dbReference>
<feature type="transmembrane region" description="Helical" evidence="2">
    <location>
        <begin position="457"/>
        <end position="482"/>
    </location>
</feature>
<keyword evidence="2" id="KW-0472">Membrane</keyword>
<reference evidence="3 4" key="1">
    <citation type="submission" date="2023-04" db="EMBL/GenBank/DDBJ databases">
        <title>Spirochaete genome identified in red abalone sample constitutes a novel genus.</title>
        <authorList>
            <person name="Sharma S.P."/>
            <person name="Purcell C.M."/>
            <person name="Hyde J.R."/>
            <person name="Severin A.J."/>
        </authorList>
    </citation>
    <scope>NUCLEOTIDE SEQUENCE [LARGE SCALE GENOMIC DNA]</scope>
    <source>
        <strain evidence="3 4">SP-2023</strain>
    </source>
</reference>
<proteinExistence type="predicted"/>
<evidence type="ECO:0000313" key="3">
    <source>
        <dbReference type="EMBL" id="WGK68111.1"/>
    </source>
</evidence>
<feature type="region of interest" description="Disordered" evidence="1">
    <location>
        <begin position="264"/>
        <end position="309"/>
    </location>
</feature>
<dbReference type="Proteomes" id="UP001228690">
    <property type="component" value="Chromosome"/>
</dbReference>